<dbReference type="Pfam" id="PF13604">
    <property type="entry name" value="AAA_30"/>
    <property type="match status" value="1"/>
</dbReference>
<sequence length="980" mass="108688">MIHPRRLSGSAGNIARYYTVGDYYTKGSDEHSEWAGKIAAELELEGAVDPAMFRELLAGRVAGVQLGRRRADGTIQHHPGWDFAVNAPKSVSIMALVAQDKRVLEAHEQAVGEAIGWLEEHAAFRYRKQGEVVHETTGRIIAARFTEHASRELDPHLHTHVVVMNITDRQDGAPMTSMETRAMFAEQMVAGQIYRNGLAQRLHAHGFELETDPHRGLFEIRGVPKSLIAEWSKRAEQIEAHAEEHGRKGQAARVASFYQTRKAKQKTTIEGLRERWDKEAGPLIEVLHKVKDAADHDGVIDHEANRPIAGRAALFGIRNKETREAVNSQGQLIRTGLAAHVGEVSLGDVRPFIREHEDREKLLVTRTQTGDAVLTRGRTTRATARLEIALSKHLALSLDDTRPLASTDRLLSVLEGEALSSQQERALAKLATSRDRLIGVHGVAGSGKSTLVRALVKAVDADVRVQALAPTSSAAAELGVKANIPSQTVMNLIVSGGRKLDARDLLVVDEAGQLSNRQALRLLELSRDTGARILFLGDNKQTGAIEQGKAFWLLQQLGLPKAELTEAIRQQDEKMKKAVKEARLGEYARAIGFLDGVVSGDKASKLAKNLVDAWMDLAPETRSATNILVLDNATRITVNANVRRGLQKEGVIAAEETPLKILAPAGLTSEERRMARLYSKGQVVMFNRDIERLGVARQAEYEVTGFGRDAGGREVVLLEDQQGRSLSWDARRTRTSLVSVFNVQDRGLASGDRIQWRLATKELGLKNAERGTVERMEGGVATIRWDRTGEAKEIDLSRYKTWDHGYAETVYSSQSKTYPRVFVLAPVGSPLVTGQNFYTAITRAEYSVTLWTEDRADLVDKLKHNSGQKTSSLEGLDLIRRSGTAARLDREAVRIQKERDLYDVQRRELAILRSERRGFVRRGLDREGDRKGLAGAGLRATETLTALIERMLRNQPQPEIAQPKAPDRTDEVRRDRGRDR</sequence>
<evidence type="ECO:0000256" key="1">
    <source>
        <dbReference type="SAM" id="MobiDB-lite"/>
    </source>
</evidence>
<dbReference type="NCBIfam" id="NF041492">
    <property type="entry name" value="MobF"/>
    <property type="match status" value="1"/>
</dbReference>
<dbReference type="InterPro" id="IPR003593">
    <property type="entry name" value="AAA+_ATPase"/>
</dbReference>
<dbReference type="CDD" id="cd18809">
    <property type="entry name" value="SF1_C_RecD"/>
    <property type="match status" value="1"/>
</dbReference>
<dbReference type="Proteomes" id="UP001595681">
    <property type="component" value="Unassembled WGS sequence"/>
</dbReference>
<dbReference type="Gene3D" id="3.40.50.300">
    <property type="entry name" value="P-loop containing nucleotide triphosphate hydrolases"/>
    <property type="match status" value="2"/>
</dbReference>
<evidence type="ECO:0000313" key="3">
    <source>
        <dbReference type="EMBL" id="MFC3443837.1"/>
    </source>
</evidence>
<dbReference type="InterPro" id="IPR014862">
    <property type="entry name" value="TrwC"/>
</dbReference>
<dbReference type="InterPro" id="IPR027417">
    <property type="entry name" value="P-loop_NTPase"/>
</dbReference>
<protein>
    <submittedName>
        <fullName evidence="3">MobF family relaxase</fullName>
    </submittedName>
</protein>
<evidence type="ECO:0000313" key="4">
    <source>
        <dbReference type="Proteomes" id="UP001595681"/>
    </source>
</evidence>
<name>A0ABV7NND4_9SPHN</name>
<dbReference type="InterPro" id="IPR014059">
    <property type="entry name" value="TraI/TrwC_relax"/>
</dbReference>
<accession>A0ABV7NND4</accession>
<reference evidence="4" key="1">
    <citation type="journal article" date="2019" name="Int. J. Syst. Evol. Microbiol.">
        <title>The Global Catalogue of Microorganisms (GCM) 10K type strain sequencing project: providing services to taxonomists for standard genome sequencing and annotation.</title>
        <authorList>
            <consortium name="The Broad Institute Genomics Platform"/>
            <consortium name="The Broad Institute Genome Sequencing Center for Infectious Disease"/>
            <person name="Wu L."/>
            <person name="Ma J."/>
        </authorList>
    </citation>
    <scope>NUCLEOTIDE SEQUENCE [LARGE SCALE GENOMIC DNA]</scope>
    <source>
        <strain evidence="4">CCM 7491</strain>
    </source>
</reference>
<feature type="region of interest" description="Disordered" evidence="1">
    <location>
        <begin position="953"/>
        <end position="980"/>
    </location>
</feature>
<proteinExistence type="predicted"/>
<dbReference type="EMBL" id="JBHRVU010000005">
    <property type="protein sequence ID" value="MFC3443837.1"/>
    <property type="molecule type" value="Genomic_DNA"/>
</dbReference>
<dbReference type="Pfam" id="PF08751">
    <property type="entry name" value="TrwC"/>
    <property type="match status" value="1"/>
</dbReference>
<keyword evidence="4" id="KW-1185">Reference proteome</keyword>
<evidence type="ECO:0000259" key="2">
    <source>
        <dbReference type="SMART" id="SM00382"/>
    </source>
</evidence>
<comment type="caution">
    <text evidence="3">The sequence shown here is derived from an EMBL/GenBank/DDBJ whole genome shotgun (WGS) entry which is preliminary data.</text>
</comment>
<gene>
    <name evidence="3" type="primary">mobF</name>
    <name evidence="3" type="ORF">ACFOKF_22060</name>
</gene>
<feature type="domain" description="AAA+ ATPase" evidence="2">
    <location>
        <begin position="434"/>
        <end position="563"/>
    </location>
</feature>
<organism evidence="3 4">
    <name type="scientific">Sphingobium rhizovicinum</name>
    <dbReference type="NCBI Taxonomy" id="432308"/>
    <lineage>
        <taxon>Bacteria</taxon>
        <taxon>Pseudomonadati</taxon>
        <taxon>Pseudomonadota</taxon>
        <taxon>Alphaproteobacteria</taxon>
        <taxon>Sphingomonadales</taxon>
        <taxon>Sphingomonadaceae</taxon>
        <taxon>Sphingobium</taxon>
    </lineage>
</organism>
<dbReference type="RefSeq" id="WP_380798727.1">
    <property type="nucleotide sequence ID" value="NZ_JBHRVU010000005.1"/>
</dbReference>
<feature type="compositionally biased region" description="Basic and acidic residues" evidence="1">
    <location>
        <begin position="965"/>
        <end position="980"/>
    </location>
</feature>
<dbReference type="SUPFAM" id="SSF52540">
    <property type="entry name" value="P-loop containing nucleoside triphosphate hydrolases"/>
    <property type="match status" value="2"/>
</dbReference>
<dbReference type="SUPFAM" id="SSF55464">
    <property type="entry name" value="Origin of replication-binding domain, RBD-like"/>
    <property type="match status" value="1"/>
</dbReference>
<dbReference type="SMART" id="SM00382">
    <property type="entry name" value="AAA"/>
    <property type="match status" value="1"/>
</dbReference>
<dbReference type="NCBIfam" id="TIGR02686">
    <property type="entry name" value="relax_trwC"/>
    <property type="match status" value="1"/>
</dbReference>